<dbReference type="Proteomes" id="UP001589833">
    <property type="component" value="Unassembled WGS sequence"/>
</dbReference>
<evidence type="ECO:0000313" key="2">
    <source>
        <dbReference type="EMBL" id="MFC0558492.1"/>
    </source>
</evidence>
<feature type="transmembrane region" description="Helical" evidence="1">
    <location>
        <begin position="116"/>
        <end position="137"/>
    </location>
</feature>
<evidence type="ECO:0000256" key="1">
    <source>
        <dbReference type="SAM" id="Phobius"/>
    </source>
</evidence>
<proteinExistence type="predicted"/>
<keyword evidence="1" id="KW-0812">Transmembrane</keyword>
<gene>
    <name evidence="2" type="ORF">ACFFH4_05460</name>
</gene>
<accession>A0ABV6NCI5</accession>
<dbReference type="RefSeq" id="WP_273840179.1">
    <property type="nucleotide sequence ID" value="NZ_JAQQWT010000001.1"/>
</dbReference>
<name>A0ABV6NCI5_9BACI</name>
<feature type="transmembrane region" description="Helical" evidence="1">
    <location>
        <begin position="48"/>
        <end position="67"/>
    </location>
</feature>
<organism evidence="2 3">
    <name type="scientific">Halalkalibacter alkalisediminis</name>
    <dbReference type="NCBI Taxonomy" id="935616"/>
    <lineage>
        <taxon>Bacteria</taxon>
        <taxon>Bacillati</taxon>
        <taxon>Bacillota</taxon>
        <taxon>Bacilli</taxon>
        <taxon>Bacillales</taxon>
        <taxon>Bacillaceae</taxon>
        <taxon>Halalkalibacter</taxon>
    </lineage>
</organism>
<dbReference type="EMBL" id="JBHLTR010000006">
    <property type="protein sequence ID" value="MFC0558492.1"/>
    <property type="molecule type" value="Genomic_DNA"/>
</dbReference>
<protein>
    <recommendedName>
        <fullName evidence="4">DUF2269 family protein</fullName>
    </recommendedName>
</protein>
<feature type="transmembrane region" description="Helical" evidence="1">
    <location>
        <begin position="6"/>
        <end position="27"/>
    </location>
</feature>
<keyword evidence="1" id="KW-1133">Transmembrane helix</keyword>
<reference evidence="2 3" key="1">
    <citation type="submission" date="2024-09" db="EMBL/GenBank/DDBJ databases">
        <authorList>
            <person name="Sun Q."/>
            <person name="Mori K."/>
        </authorList>
    </citation>
    <scope>NUCLEOTIDE SEQUENCE [LARGE SCALE GENOMIC DNA]</scope>
    <source>
        <strain evidence="2 3">NCAIM B.02301</strain>
    </source>
</reference>
<keyword evidence="3" id="KW-1185">Reference proteome</keyword>
<feature type="transmembrane region" description="Helical" evidence="1">
    <location>
        <begin position="73"/>
        <end position="96"/>
    </location>
</feature>
<comment type="caution">
    <text evidence="2">The sequence shown here is derived from an EMBL/GenBank/DDBJ whole genome shotgun (WGS) entry which is preliminary data.</text>
</comment>
<evidence type="ECO:0008006" key="4">
    <source>
        <dbReference type="Google" id="ProtNLM"/>
    </source>
</evidence>
<evidence type="ECO:0000313" key="3">
    <source>
        <dbReference type="Proteomes" id="UP001589833"/>
    </source>
</evidence>
<keyword evidence="1" id="KW-0472">Membrane</keyword>
<sequence>MIYLISYAFHMLVAVLFFLLIPFPFLIKGSLLDEPGRFQLLLKIYKRIIWAAHGGVVVAVVSGILMTTNWFTVWFMIVTLIWLAISAFLGMSAKMVRVILEKQELHQSTEDEIAKLRFFSFVLMIAILSMFLMKVVIYL</sequence>